<dbReference type="PANTHER" id="PTHR43280:SF34">
    <property type="entry name" value="ARAC-FAMILY TRANSCRIPTIONAL REGULATOR"/>
    <property type="match status" value="1"/>
</dbReference>
<name>A0ABR6VGB9_9FIRM</name>
<dbReference type="SUPFAM" id="SSF51215">
    <property type="entry name" value="Regulatory protein AraC"/>
    <property type="match status" value="1"/>
</dbReference>
<keyword evidence="2" id="KW-0238">DNA-binding</keyword>
<evidence type="ECO:0000256" key="1">
    <source>
        <dbReference type="ARBA" id="ARBA00023015"/>
    </source>
</evidence>
<dbReference type="RefSeq" id="WP_186502508.1">
    <property type="nucleotide sequence ID" value="NZ_JACOGK010000007.1"/>
</dbReference>
<dbReference type="EMBL" id="JACOGK010000007">
    <property type="protein sequence ID" value="MBC3536352.1"/>
    <property type="molecule type" value="Genomic_DNA"/>
</dbReference>
<dbReference type="Gene3D" id="2.60.120.10">
    <property type="entry name" value="Jelly Rolls"/>
    <property type="match status" value="1"/>
</dbReference>
<evidence type="ECO:0000259" key="4">
    <source>
        <dbReference type="PROSITE" id="PS01124"/>
    </source>
</evidence>
<reference evidence="5 6" key="1">
    <citation type="submission" date="2020-08" db="EMBL/GenBank/DDBJ databases">
        <authorList>
            <person name="Liu C."/>
            <person name="Sun Q."/>
        </authorList>
    </citation>
    <scope>NUCLEOTIDE SEQUENCE [LARGE SCALE GENOMIC DNA]</scope>
    <source>
        <strain evidence="5 6">NSJ-59</strain>
    </source>
</reference>
<feature type="domain" description="HTH araC/xylS-type" evidence="4">
    <location>
        <begin position="176"/>
        <end position="273"/>
    </location>
</feature>
<organism evidence="5 6">
    <name type="scientific">Megasphaera hominis</name>
    <dbReference type="NCBI Taxonomy" id="159836"/>
    <lineage>
        <taxon>Bacteria</taxon>
        <taxon>Bacillati</taxon>
        <taxon>Bacillota</taxon>
        <taxon>Negativicutes</taxon>
        <taxon>Veillonellales</taxon>
        <taxon>Veillonellaceae</taxon>
        <taxon>Megasphaera</taxon>
    </lineage>
</organism>
<evidence type="ECO:0000313" key="5">
    <source>
        <dbReference type="EMBL" id="MBC3536352.1"/>
    </source>
</evidence>
<keyword evidence="3" id="KW-0804">Transcription</keyword>
<dbReference type="Gene3D" id="1.10.10.60">
    <property type="entry name" value="Homeodomain-like"/>
    <property type="match status" value="2"/>
</dbReference>
<dbReference type="InterPro" id="IPR014710">
    <property type="entry name" value="RmlC-like_jellyroll"/>
</dbReference>
<keyword evidence="1" id="KW-0805">Transcription regulation</keyword>
<evidence type="ECO:0000313" key="6">
    <source>
        <dbReference type="Proteomes" id="UP000606870"/>
    </source>
</evidence>
<dbReference type="SUPFAM" id="SSF46689">
    <property type="entry name" value="Homeodomain-like"/>
    <property type="match status" value="2"/>
</dbReference>
<dbReference type="SMART" id="SM00342">
    <property type="entry name" value="HTH_ARAC"/>
    <property type="match status" value="1"/>
</dbReference>
<proteinExistence type="predicted"/>
<dbReference type="Proteomes" id="UP000606870">
    <property type="component" value="Unassembled WGS sequence"/>
</dbReference>
<keyword evidence="6" id="KW-1185">Reference proteome</keyword>
<dbReference type="Pfam" id="PF12833">
    <property type="entry name" value="HTH_18"/>
    <property type="match status" value="1"/>
</dbReference>
<dbReference type="PANTHER" id="PTHR43280">
    <property type="entry name" value="ARAC-FAMILY TRANSCRIPTIONAL REGULATOR"/>
    <property type="match status" value="1"/>
</dbReference>
<dbReference type="InterPro" id="IPR003313">
    <property type="entry name" value="AraC-bd"/>
</dbReference>
<dbReference type="Pfam" id="PF02311">
    <property type="entry name" value="AraC_binding"/>
    <property type="match status" value="1"/>
</dbReference>
<sequence>MATKTGYLKEEFRLFHLSDQRQWTCPYHYHDFDKITLFLQGQVHYDMAGISYALQPYDIVVIPSGCIHRPVITSDAVYERIIAYLSPAFLQAYAAKGCSLTPIFSQPGGTVLRQSLDTGSLYGTSCRLRQAWTYEGGPGKLLQEAIFSEFLIHLALAVQEKKIGSASDGRQNKKIQLVLSYIDSHLTQKLTIPIIARDCFLSPDYLMHLFKSETGLSLGHYITAKRLQKARRLIAEGRALTAVCYDCGFTNYSTFYRAWKKQYDLSPKRGSELADLDFSE</sequence>
<dbReference type="InterPro" id="IPR009057">
    <property type="entry name" value="Homeodomain-like_sf"/>
</dbReference>
<dbReference type="InterPro" id="IPR037923">
    <property type="entry name" value="HTH-like"/>
</dbReference>
<evidence type="ECO:0000256" key="2">
    <source>
        <dbReference type="ARBA" id="ARBA00023125"/>
    </source>
</evidence>
<accession>A0ABR6VGB9</accession>
<dbReference type="InterPro" id="IPR018060">
    <property type="entry name" value="HTH_AraC"/>
</dbReference>
<dbReference type="PROSITE" id="PS01124">
    <property type="entry name" value="HTH_ARAC_FAMILY_2"/>
    <property type="match status" value="1"/>
</dbReference>
<protein>
    <submittedName>
        <fullName evidence="5">Helix-turn-helix transcriptional regulator</fullName>
    </submittedName>
</protein>
<evidence type="ECO:0000256" key="3">
    <source>
        <dbReference type="ARBA" id="ARBA00023163"/>
    </source>
</evidence>
<comment type="caution">
    <text evidence="5">The sequence shown here is derived from an EMBL/GenBank/DDBJ whole genome shotgun (WGS) entry which is preliminary data.</text>
</comment>
<gene>
    <name evidence="5" type="ORF">H8J70_03680</name>
</gene>